<feature type="region of interest" description="Disordered" evidence="1">
    <location>
        <begin position="68"/>
        <end position="94"/>
    </location>
</feature>
<dbReference type="VEuPathDB" id="FungiDB:BTJ68_00783"/>
<proteinExistence type="predicted"/>
<dbReference type="EMBL" id="QWIT01000055">
    <property type="protein sequence ID" value="RMZ32993.1"/>
    <property type="molecule type" value="Genomic_DNA"/>
</dbReference>
<dbReference type="AlphaFoldDB" id="A0A3M7J5K5"/>
<gene>
    <name evidence="2" type="ORF">D0859_02891</name>
</gene>
<dbReference type="Proteomes" id="UP000281677">
    <property type="component" value="Unassembled WGS sequence"/>
</dbReference>
<comment type="caution">
    <text evidence="2">The sequence shown here is derived from an EMBL/GenBank/DDBJ whole genome shotgun (WGS) entry which is preliminary data.</text>
</comment>
<accession>A0A3M7J5K5</accession>
<sequence>MASDTAPGDGESRLYELLEKILQAVTRLNENVESFSKATTRMGSCNTTQLPDITVKFLEITVSKANIASRDESGAADTPPTVAESSVPASEYDVPDREDTLFELVTSTSEHGITSIKRLDFKDNVEVTLDLDQIPEPYADSRCRLS</sequence>
<evidence type="ECO:0000256" key="1">
    <source>
        <dbReference type="SAM" id="MobiDB-lite"/>
    </source>
</evidence>
<name>A0A3M7J5K5_HORWE</name>
<dbReference type="OrthoDB" id="3882664at2759"/>
<reference evidence="2 3" key="1">
    <citation type="journal article" date="2018" name="BMC Genomics">
        <title>Genomic evidence for intraspecific hybridization in a clonal and extremely halotolerant yeast.</title>
        <authorList>
            <person name="Gostincar C."/>
            <person name="Stajich J.E."/>
            <person name="Zupancic J."/>
            <person name="Zalar P."/>
            <person name="Gunde-Cimerman N."/>
        </authorList>
    </citation>
    <scope>NUCLEOTIDE SEQUENCE [LARGE SCALE GENOMIC DNA]</scope>
    <source>
        <strain evidence="2 3">EXF-120</strain>
    </source>
</reference>
<evidence type="ECO:0000313" key="3">
    <source>
        <dbReference type="Proteomes" id="UP000281677"/>
    </source>
</evidence>
<protein>
    <submittedName>
        <fullName evidence="2">Uncharacterized protein</fullName>
    </submittedName>
</protein>
<organism evidence="2 3">
    <name type="scientific">Hortaea werneckii</name>
    <name type="common">Black yeast</name>
    <name type="synonym">Cladosporium werneckii</name>
    <dbReference type="NCBI Taxonomy" id="91943"/>
    <lineage>
        <taxon>Eukaryota</taxon>
        <taxon>Fungi</taxon>
        <taxon>Dikarya</taxon>
        <taxon>Ascomycota</taxon>
        <taxon>Pezizomycotina</taxon>
        <taxon>Dothideomycetes</taxon>
        <taxon>Dothideomycetidae</taxon>
        <taxon>Mycosphaerellales</taxon>
        <taxon>Teratosphaeriaceae</taxon>
        <taxon>Hortaea</taxon>
    </lineage>
</organism>
<evidence type="ECO:0000313" key="2">
    <source>
        <dbReference type="EMBL" id="RMZ32993.1"/>
    </source>
</evidence>